<sequence>MMSSNLSWKTAFLVASMRLIEQYHPKETRLFDDPIIKHFFSKIILFQMKFKFIRDMEILFSELMTKGAFGALICRTRYIDDVLTTAMAKGIDQVVILGAGLDTRPYRIAGINEMKVIEVDLPNMQNIKKEKLQKCLGVLPPHVIFAPIDFNHQTLDDVLGIQELDLSKPIFFIWEGVTPYISEAGVMNTLKFISKAPSGSMVAFSYILKSIIDQTSDIPGADTILDYFESKSHPWIFGLDPNSLNDFLASFHLTLVEDIGASYYQEHYLKPLNRNLAVSKIERIAYAKKD</sequence>
<evidence type="ECO:0000256" key="2">
    <source>
        <dbReference type="ARBA" id="ARBA00022603"/>
    </source>
</evidence>
<dbReference type="Proteomes" id="UP000199520">
    <property type="component" value="Unassembled WGS sequence"/>
</dbReference>
<proteinExistence type="inferred from homology"/>
<dbReference type="PANTHER" id="PTHR43619">
    <property type="entry name" value="S-ADENOSYL-L-METHIONINE-DEPENDENT METHYLTRANSFERASE YKTD-RELATED"/>
    <property type="match status" value="1"/>
</dbReference>
<comment type="function">
    <text evidence="4">Exhibits S-adenosyl-L-methionine-dependent methyltransferase activity.</text>
</comment>
<keyword evidence="6" id="KW-1185">Reference proteome</keyword>
<keyword evidence="4" id="KW-0949">S-adenosyl-L-methionine</keyword>
<dbReference type="InterPro" id="IPR029063">
    <property type="entry name" value="SAM-dependent_MTases_sf"/>
</dbReference>
<keyword evidence="2 4" id="KW-0489">Methyltransferase</keyword>
<dbReference type="Pfam" id="PF04072">
    <property type="entry name" value="LCM"/>
    <property type="match status" value="1"/>
</dbReference>
<dbReference type="GO" id="GO:0008168">
    <property type="term" value="F:methyltransferase activity"/>
    <property type="evidence" value="ECO:0007669"/>
    <property type="project" value="UniProtKB-UniRule"/>
</dbReference>
<dbReference type="SUPFAM" id="SSF53335">
    <property type="entry name" value="S-adenosyl-L-methionine-dependent methyltransferases"/>
    <property type="match status" value="1"/>
</dbReference>
<gene>
    <name evidence="5" type="ORF">SAMN04490355_104819</name>
</gene>
<evidence type="ECO:0000313" key="6">
    <source>
        <dbReference type="Proteomes" id="UP000199520"/>
    </source>
</evidence>
<evidence type="ECO:0000256" key="3">
    <source>
        <dbReference type="ARBA" id="ARBA00022679"/>
    </source>
</evidence>
<dbReference type="EMBL" id="FOTS01000048">
    <property type="protein sequence ID" value="SFM16055.1"/>
    <property type="molecule type" value="Genomic_DNA"/>
</dbReference>
<name>A0A1I4NL06_9FIRM</name>
<keyword evidence="3 5" id="KW-0808">Transferase</keyword>
<dbReference type="STRING" id="1123291.SAMN04490355_104819"/>
<dbReference type="PANTHER" id="PTHR43619:SF2">
    <property type="entry name" value="S-ADENOSYL-L-METHIONINE-DEPENDENT METHYLTRANSFERASES SUPERFAMILY PROTEIN"/>
    <property type="match status" value="1"/>
</dbReference>
<dbReference type="Gene3D" id="3.40.50.150">
    <property type="entry name" value="Vaccinia Virus protein VP39"/>
    <property type="match status" value="1"/>
</dbReference>
<reference evidence="6" key="1">
    <citation type="submission" date="2016-10" db="EMBL/GenBank/DDBJ databases">
        <authorList>
            <person name="Varghese N."/>
            <person name="Submissions S."/>
        </authorList>
    </citation>
    <scope>NUCLEOTIDE SEQUENCE [LARGE SCALE GENOMIC DNA]</scope>
    <source>
        <strain evidence="6">DSM 13327</strain>
    </source>
</reference>
<protein>
    <recommendedName>
        <fullName evidence="4">S-adenosyl-L-methionine-dependent methyltransferase</fullName>
        <ecNumber evidence="4">2.1.1.-</ecNumber>
    </recommendedName>
</protein>
<dbReference type="AlphaFoldDB" id="A0A1I4NL06"/>
<dbReference type="GO" id="GO:0032259">
    <property type="term" value="P:methylation"/>
    <property type="evidence" value="ECO:0007669"/>
    <property type="project" value="UniProtKB-KW"/>
</dbReference>
<organism evidence="5 6">
    <name type="scientific">Pelosinus propionicus DSM 13327</name>
    <dbReference type="NCBI Taxonomy" id="1123291"/>
    <lineage>
        <taxon>Bacteria</taxon>
        <taxon>Bacillati</taxon>
        <taxon>Bacillota</taxon>
        <taxon>Negativicutes</taxon>
        <taxon>Selenomonadales</taxon>
        <taxon>Sporomusaceae</taxon>
        <taxon>Pelosinus</taxon>
    </lineage>
</organism>
<dbReference type="InterPro" id="IPR007213">
    <property type="entry name" value="Ppm1/Ppm2/Tcmp"/>
</dbReference>
<dbReference type="NCBIfam" id="TIGR00027">
    <property type="entry name" value="mthyl_TIGR00027"/>
    <property type="match status" value="1"/>
</dbReference>
<dbReference type="InterPro" id="IPR011610">
    <property type="entry name" value="SAM_mthyl_Trfase_ML2640-like"/>
</dbReference>
<dbReference type="EC" id="2.1.1.-" evidence="4"/>
<evidence type="ECO:0000256" key="4">
    <source>
        <dbReference type="RuleBase" id="RU362030"/>
    </source>
</evidence>
<dbReference type="RefSeq" id="WP_322787909.1">
    <property type="nucleotide sequence ID" value="NZ_FOTS01000048.1"/>
</dbReference>
<evidence type="ECO:0000313" key="5">
    <source>
        <dbReference type="EMBL" id="SFM16055.1"/>
    </source>
</evidence>
<evidence type="ECO:0000256" key="1">
    <source>
        <dbReference type="ARBA" id="ARBA00008138"/>
    </source>
</evidence>
<accession>A0A1I4NL06</accession>
<comment type="similarity">
    <text evidence="1 4">Belongs to the UPF0677 family.</text>
</comment>